<proteinExistence type="predicted"/>
<protein>
    <submittedName>
        <fullName evidence="2">Uncharacterized protein</fullName>
    </submittedName>
</protein>
<dbReference type="AlphaFoldDB" id="A0A644XTC7"/>
<gene>
    <name evidence="2" type="ORF">SDC9_63939</name>
</gene>
<keyword evidence="1" id="KW-1133">Transmembrane helix</keyword>
<keyword evidence="1" id="KW-0812">Transmembrane</keyword>
<reference evidence="2" key="1">
    <citation type="submission" date="2019-08" db="EMBL/GenBank/DDBJ databases">
        <authorList>
            <person name="Kucharzyk K."/>
            <person name="Murdoch R.W."/>
            <person name="Higgins S."/>
            <person name="Loffler F."/>
        </authorList>
    </citation>
    <scope>NUCLEOTIDE SEQUENCE</scope>
</reference>
<comment type="caution">
    <text evidence="2">The sequence shown here is derived from an EMBL/GenBank/DDBJ whole genome shotgun (WGS) entry which is preliminary data.</text>
</comment>
<organism evidence="2">
    <name type="scientific">bioreactor metagenome</name>
    <dbReference type="NCBI Taxonomy" id="1076179"/>
    <lineage>
        <taxon>unclassified sequences</taxon>
        <taxon>metagenomes</taxon>
        <taxon>ecological metagenomes</taxon>
    </lineage>
</organism>
<evidence type="ECO:0000256" key="1">
    <source>
        <dbReference type="SAM" id="Phobius"/>
    </source>
</evidence>
<accession>A0A644XTC7</accession>
<sequence>MAKKKININAPKRITFWISLVLGLLGVIGSIVPIPFVSTIAPWILALGWLLLTLGCFVKGL</sequence>
<evidence type="ECO:0000313" key="2">
    <source>
        <dbReference type="EMBL" id="MPM17543.1"/>
    </source>
</evidence>
<dbReference type="EMBL" id="VSSQ01002816">
    <property type="protein sequence ID" value="MPM17543.1"/>
    <property type="molecule type" value="Genomic_DNA"/>
</dbReference>
<keyword evidence="1" id="KW-0472">Membrane</keyword>
<name>A0A644XTC7_9ZZZZ</name>
<feature type="transmembrane region" description="Helical" evidence="1">
    <location>
        <begin position="14"/>
        <end position="34"/>
    </location>
</feature>
<feature type="transmembrane region" description="Helical" evidence="1">
    <location>
        <begin position="40"/>
        <end position="58"/>
    </location>
</feature>